<protein>
    <recommendedName>
        <fullName evidence="1">DinB-like domain-containing protein</fullName>
    </recommendedName>
</protein>
<keyword evidence="3" id="KW-1185">Reference proteome</keyword>
<dbReference type="EMBL" id="BFAG01000003">
    <property type="protein sequence ID" value="GBF05137.1"/>
    <property type="molecule type" value="Genomic_DNA"/>
</dbReference>
<dbReference type="Proteomes" id="UP000236569">
    <property type="component" value="Unassembled WGS sequence"/>
</dbReference>
<evidence type="ECO:0000259" key="1">
    <source>
        <dbReference type="Pfam" id="PF12867"/>
    </source>
</evidence>
<evidence type="ECO:0000313" key="3">
    <source>
        <dbReference type="Proteomes" id="UP000236569"/>
    </source>
</evidence>
<comment type="caution">
    <text evidence="2">The sequence shown here is derived from an EMBL/GenBank/DDBJ whole genome shotgun (WGS) entry which is preliminary data.</text>
</comment>
<dbReference type="InterPro" id="IPR024775">
    <property type="entry name" value="DinB-like"/>
</dbReference>
<dbReference type="OrthoDB" id="68731at2"/>
<dbReference type="RefSeq" id="WP_103128573.1">
    <property type="nucleotide sequence ID" value="NZ_BFAG01000003.1"/>
</dbReference>
<reference evidence="3" key="1">
    <citation type="submission" date="2018-01" db="EMBL/GenBank/DDBJ databases">
        <title>Draft Genome Sequence of the Radioresistant Bacterium Deinococcus aerius TR0125, Isolated from the Higher Atmosphere above Japan.</title>
        <authorList>
            <person name="Satoh K."/>
            <person name="Arai H."/>
            <person name="Sanzen T."/>
            <person name="Kawaguchi Y."/>
            <person name="Hayashi H."/>
            <person name="Yokobori S."/>
            <person name="Yamagishi A."/>
            <person name="Oono Y."/>
            <person name="Narumi I."/>
        </authorList>
    </citation>
    <scope>NUCLEOTIDE SEQUENCE [LARGE SCALE GENOMIC DNA]</scope>
    <source>
        <strain evidence="3">TR0125</strain>
    </source>
</reference>
<dbReference type="Pfam" id="PF12867">
    <property type="entry name" value="DinB_2"/>
    <property type="match status" value="1"/>
</dbReference>
<proteinExistence type="predicted"/>
<dbReference type="Gene3D" id="1.20.120.450">
    <property type="entry name" value="dinb family like domain"/>
    <property type="match status" value="1"/>
</dbReference>
<gene>
    <name evidence="2" type="ORF">DAERI_030303</name>
</gene>
<accession>A0A2I9DRW3</accession>
<evidence type="ECO:0000313" key="2">
    <source>
        <dbReference type="EMBL" id="GBF05137.1"/>
    </source>
</evidence>
<name>A0A2I9DRW3_9DEIO</name>
<dbReference type="InterPro" id="IPR034660">
    <property type="entry name" value="DinB/YfiT-like"/>
</dbReference>
<dbReference type="SUPFAM" id="SSF109854">
    <property type="entry name" value="DinB/YfiT-like putative metalloenzymes"/>
    <property type="match status" value="1"/>
</dbReference>
<dbReference type="AlphaFoldDB" id="A0A2I9DRW3"/>
<organism evidence="2 3">
    <name type="scientific">Deinococcus aerius</name>
    <dbReference type="NCBI Taxonomy" id="200253"/>
    <lineage>
        <taxon>Bacteria</taxon>
        <taxon>Thermotogati</taxon>
        <taxon>Deinococcota</taxon>
        <taxon>Deinococci</taxon>
        <taxon>Deinococcales</taxon>
        <taxon>Deinococcaceae</taxon>
        <taxon>Deinococcus</taxon>
    </lineage>
</organism>
<sequence>MITHLAFLFRRDLSRLREEVELYPDDASLWRVAPGITNSGGTLTLHLAGNLRWFIGQELGSVPYVRDRAAEFSRRDLPRADLLREVQATEEAVQAALAGLDEAALRRPPPSSFPGGPGSADTAFMLLSLSVHLSWHLGQINYHRRLLASPS</sequence>
<feature type="domain" description="DinB-like" evidence="1">
    <location>
        <begin position="9"/>
        <end position="140"/>
    </location>
</feature>